<dbReference type="InterPro" id="IPR001667">
    <property type="entry name" value="DDH_dom"/>
</dbReference>
<dbReference type="InterPro" id="IPR004610">
    <property type="entry name" value="RecJ"/>
</dbReference>
<dbReference type="RefSeq" id="WP_212216794.1">
    <property type="nucleotide sequence ID" value="NZ_JAGUCO010000012.1"/>
</dbReference>
<dbReference type="PANTHER" id="PTHR30255:SF2">
    <property type="entry name" value="SINGLE-STRANDED-DNA-SPECIFIC EXONUCLEASE RECJ"/>
    <property type="match status" value="1"/>
</dbReference>
<dbReference type="InterPro" id="IPR051673">
    <property type="entry name" value="SSDNA_exonuclease_RecJ"/>
</dbReference>
<gene>
    <name evidence="9" type="primary">recJ</name>
    <name evidence="9" type="ORF">KEM10_14745</name>
</gene>
<sequence>MEKRWSIKPESDPEMVSHLAEVLNINHVLANLLVQRGVTNYDEAKAFFRPKLTDLNNPFLMKDMERAVHRINKAFDANENIMIYGDYDVDGTTSVALVYSFLKVHYEKLQFYIPNRYEEGYGISYKGIDFAAEQGITLVIALDCGIKAVEKVAYAKEKGIDFIICDHHTPGDELPEAAACLDPKRSDCHYPDKNLSGCGVGFKLMQAFCRFNDFKESELYDLIDLVAVSIASDIVPIIGENRILAYYGLQKLNSSPGIGLKSIIKIAGMEGREITISDIVFKIGPRINAAGRIDAGSDAVELLVCNQENEHLVKEMSENIDASNETRKDLDRSITIEAHDLIANNEELLKKKSTILYNPDWHKGVIGIVASRLTESFYRPTVILTESKGFATGSARSVEGFDLYKAIESCSDLLENFGGHMYAAGLTLKIENIPVFKERFEKYVDENILPEQLVPQIDVDSLLHLKDINPKFNRILKQFRPFGPGNMKPVFVTRNVFDYGTTKAVGKDKDHLKLELIEEHSAAIKQGIAFSMGSALKKIKENNAFDICYTVEENFYNGVTTLQVMLKDIKFQDRNN</sequence>
<keyword evidence="10" id="KW-1185">Reference proteome</keyword>
<dbReference type="GO" id="GO:0004527">
    <property type="term" value="F:exonuclease activity"/>
    <property type="evidence" value="ECO:0007669"/>
    <property type="project" value="UniProtKB-KW"/>
</dbReference>
<dbReference type="InterPro" id="IPR003156">
    <property type="entry name" value="DHHA1_dom"/>
</dbReference>
<keyword evidence="3" id="KW-0540">Nuclease</keyword>
<evidence type="ECO:0000256" key="4">
    <source>
        <dbReference type="ARBA" id="ARBA00022801"/>
    </source>
</evidence>
<evidence type="ECO:0000259" key="8">
    <source>
        <dbReference type="Pfam" id="PF17768"/>
    </source>
</evidence>
<feature type="domain" description="RecJ OB" evidence="8">
    <location>
        <begin position="459"/>
        <end position="568"/>
    </location>
</feature>
<dbReference type="Pfam" id="PF01368">
    <property type="entry name" value="DHH"/>
    <property type="match status" value="1"/>
</dbReference>
<evidence type="ECO:0000256" key="2">
    <source>
        <dbReference type="ARBA" id="ARBA00019841"/>
    </source>
</evidence>
<comment type="caution">
    <text evidence="9">The sequence shown here is derived from an EMBL/GenBank/DDBJ whole genome shotgun (WGS) entry which is preliminary data.</text>
</comment>
<keyword evidence="5 9" id="KW-0269">Exonuclease</keyword>
<name>A0ABS5JZ06_9BACT</name>
<evidence type="ECO:0000256" key="3">
    <source>
        <dbReference type="ARBA" id="ARBA00022722"/>
    </source>
</evidence>
<feature type="domain" description="DDH" evidence="6">
    <location>
        <begin position="80"/>
        <end position="229"/>
    </location>
</feature>
<evidence type="ECO:0000313" key="9">
    <source>
        <dbReference type="EMBL" id="MBS2099551.1"/>
    </source>
</evidence>
<dbReference type="Proteomes" id="UP000708576">
    <property type="component" value="Unassembled WGS sequence"/>
</dbReference>
<dbReference type="NCBIfam" id="TIGR00644">
    <property type="entry name" value="recJ"/>
    <property type="match status" value="1"/>
</dbReference>
<reference evidence="9 10" key="1">
    <citation type="journal article" date="2015" name="Int. J. Syst. Evol. Microbiol.">
        <title>Carboxylicivirga linearis sp. nov., isolated from a sea cucumber culture pond.</title>
        <authorList>
            <person name="Wang F.Q."/>
            <person name="Zhou Y.X."/>
            <person name="Lin X.Z."/>
            <person name="Chen G.J."/>
            <person name="Du Z.J."/>
        </authorList>
    </citation>
    <scope>NUCLEOTIDE SEQUENCE [LARGE SCALE GENOMIC DNA]</scope>
    <source>
        <strain evidence="9 10">FB218</strain>
    </source>
</reference>
<feature type="domain" description="DHHA1" evidence="7">
    <location>
        <begin position="355"/>
        <end position="444"/>
    </location>
</feature>
<evidence type="ECO:0000259" key="7">
    <source>
        <dbReference type="Pfam" id="PF02272"/>
    </source>
</evidence>
<evidence type="ECO:0000256" key="1">
    <source>
        <dbReference type="ARBA" id="ARBA00005915"/>
    </source>
</evidence>
<dbReference type="EMBL" id="JAGUCO010000012">
    <property type="protein sequence ID" value="MBS2099551.1"/>
    <property type="molecule type" value="Genomic_DNA"/>
</dbReference>
<dbReference type="SUPFAM" id="SSF64182">
    <property type="entry name" value="DHH phosphoesterases"/>
    <property type="match status" value="1"/>
</dbReference>
<evidence type="ECO:0000259" key="6">
    <source>
        <dbReference type="Pfam" id="PF01368"/>
    </source>
</evidence>
<dbReference type="PANTHER" id="PTHR30255">
    <property type="entry name" value="SINGLE-STRANDED-DNA-SPECIFIC EXONUCLEASE RECJ"/>
    <property type="match status" value="1"/>
</dbReference>
<keyword evidence="4" id="KW-0378">Hydrolase</keyword>
<proteinExistence type="inferred from homology"/>
<accession>A0ABS5JZ06</accession>
<comment type="similarity">
    <text evidence="1">Belongs to the RecJ family.</text>
</comment>
<dbReference type="Gene3D" id="3.10.310.30">
    <property type="match status" value="1"/>
</dbReference>
<protein>
    <recommendedName>
        <fullName evidence="2">Single-stranded-DNA-specific exonuclease RecJ</fullName>
    </recommendedName>
</protein>
<dbReference type="Pfam" id="PF02272">
    <property type="entry name" value="DHHA1"/>
    <property type="match status" value="1"/>
</dbReference>
<evidence type="ECO:0000256" key="5">
    <source>
        <dbReference type="ARBA" id="ARBA00022839"/>
    </source>
</evidence>
<organism evidence="9 10">
    <name type="scientific">Carboxylicivirga linearis</name>
    <dbReference type="NCBI Taxonomy" id="1628157"/>
    <lineage>
        <taxon>Bacteria</taxon>
        <taxon>Pseudomonadati</taxon>
        <taxon>Bacteroidota</taxon>
        <taxon>Bacteroidia</taxon>
        <taxon>Marinilabiliales</taxon>
        <taxon>Marinilabiliaceae</taxon>
        <taxon>Carboxylicivirga</taxon>
    </lineage>
</organism>
<dbReference type="InterPro" id="IPR041122">
    <property type="entry name" value="RecJ_OB"/>
</dbReference>
<evidence type="ECO:0000313" key="10">
    <source>
        <dbReference type="Proteomes" id="UP000708576"/>
    </source>
</evidence>
<dbReference type="InterPro" id="IPR038763">
    <property type="entry name" value="DHH_sf"/>
</dbReference>
<dbReference type="Gene3D" id="3.90.1640.30">
    <property type="match status" value="1"/>
</dbReference>
<dbReference type="Pfam" id="PF17768">
    <property type="entry name" value="RecJ_OB"/>
    <property type="match status" value="1"/>
</dbReference>